<evidence type="ECO:0000313" key="15">
    <source>
        <dbReference type="Proteomes" id="UP000019426"/>
    </source>
</evidence>
<evidence type="ECO:0000256" key="10">
    <source>
        <dbReference type="ARBA" id="ARBA00060856"/>
    </source>
</evidence>
<feature type="transmembrane region" description="Helical" evidence="12">
    <location>
        <begin position="9"/>
        <end position="27"/>
    </location>
</feature>
<dbReference type="PANTHER" id="PTHR30081:SF8">
    <property type="entry name" value="PROTEIN TRANSLOCASE SUBUNIT SECF"/>
    <property type="match status" value="1"/>
</dbReference>
<keyword evidence="5 12" id="KW-0653">Protein transport</keyword>
<evidence type="ECO:0000256" key="6">
    <source>
        <dbReference type="ARBA" id="ARBA00022989"/>
    </source>
</evidence>
<dbReference type="HAMAP" id="MF_01464_B">
    <property type="entry name" value="SecF_B"/>
    <property type="match status" value="1"/>
</dbReference>
<evidence type="ECO:0000313" key="14">
    <source>
        <dbReference type="EMBL" id="CDM69166.1"/>
    </source>
</evidence>
<dbReference type="InterPro" id="IPR055344">
    <property type="entry name" value="SecD_SecF_C_bact"/>
</dbReference>
<comment type="function">
    <text evidence="9 12">Part of the Sec protein translocase complex. Interacts with the SecYEG preprotein conducting channel. SecDF uses the proton motive force (PMF) to complete protein translocation after the ATP-dependent function of SecA.</text>
</comment>
<dbReference type="EMBL" id="HG917868">
    <property type="protein sequence ID" value="CDM69166.1"/>
    <property type="molecule type" value="Genomic_DNA"/>
</dbReference>
<dbReference type="NCBIfam" id="TIGR00916">
    <property type="entry name" value="2A0604s01"/>
    <property type="match status" value="1"/>
</dbReference>
<dbReference type="InterPro" id="IPR022646">
    <property type="entry name" value="SecD/SecF_CS"/>
</dbReference>
<dbReference type="RefSeq" id="WP_044038911.1">
    <property type="nucleotide sequence ID" value="NZ_HG917868.1"/>
</dbReference>
<proteinExistence type="inferred from homology"/>
<dbReference type="OrthoDB" id="9805019at2"/>
<dbReference type="GO" id="GO:0043952">
    <property type="term" value="P:protein transport by the Sec complex"/>
    <property type="evidence" value="ECO:0007669"/>
    <property type="project" value="UniProtKB-UniRule"/>
</dbReference>
<evidence type="ECO:0000256" key="7">
    <source>
        <dbReference type="ARBA" id="ARBA00023010"/>
    </source>
</evidence>
<dbReference type="STRING" id="1216932.CM240_2008"/>
<dbReference type="eggNOG" id="COG0341">
    <property type="taxonomic scope" value="Bacteria"/>
</dbReference>
<dbReference type="Pfam" id="PF07549">
    <property type="entry name" value="Sec_GG"/>
    <property type="match status" value="1"/>
</dbReference>
<evidence type="ECO:0000256" key="3">
    <source>
        <dbReference type="ARBA" id="ARBA00022475"/>
    </source>
</evidence>
<keyword evidence="8 12" id="KW-0472">Membrane</keyword>
<dbReference type="InterPro" id="IPR005665">
    <property type="entry name" value="SecF_bac"/>
</dbReference>
<comment type="similarity">
    <text evidence="12">Belongs to the SecD/SecF family. SecF subfamily.</text>
</comment>
<evidence type="ECO:0000256" key="4">
    <source>
        <dbReference type="ARBA" id="ARBA00022692"/>
    </source>
</evidence>
<dbReference type="PRINTS" id="PR01755">
    <property type="entry name" value="SECFTRNLCASE"/>
</dbReference>
<comment type="subunit">
    <text evidence="12">Forms a complex with SecD. Part of the essential Sec protein translocation apparatus which comprises SecA, SecYEG and auxiliary proteins SecDF. Other proteins may also be involved.</text>
</comment>
<evidence type="ECO:0000256" key="1">
    <source>
        <dbReference type="ARBA" id="ARBA00004651"/>
    </source>
</evidence>
<keyword evidence="6 12" id="KW-1133">Transmembrane helix</keyword>
<protein>
    <recommendedName>
        <fullName evidence="12">Protein-export membrane protein SecF</fullName>
    </recommendedName>
</protein>
<keyword evidence="4 12" id="KW-0812">Transmembrane</keyword>
<dbReference type="FunFam" id="1.20.1640.10:FF:000024">
    <property type="entry name" value="Multifunctional fusion protein"/>
    <property type="match status" value="1"/>
</dbReference>
<comment type="subcellular location">
    <subcellularLocation>
        <location evidence="1 12">Cell membrane</location>
        <topology evidence="1 12">Multi-pass membrane protein</topology>
    </subcellularLocation>
</comment>
<dbReference type="KEGG" id="clt:CM240_2008"/>
<dbReference type="NCBIfam" id="TIGR00966">
    <property type="entry name" value="transloc_SecF"/>
    <property type="match status" value="1"/>
</dbReference>
<name>W6RWW3_9CLOT</name>
<evidence type="ECO:0000256" key="8">
    <source>
        <dbReference type="ARBA" id="ARBA00023136"/>
    </source>
</evidence>
<dbReference type="GO" id="GO:0065002">
    <property type="term" value="P:intracellular protein transmembrane transport"/>
    <property type="evidence" value="ECO:0007669"/>
    <property type="project" value="UniProtKB-UniRule"/>
</dbReference>
<feature type="transmembrane region" description="Helical" evidence="12">
    <location>
        <begin position="152"/>
        <end position="175"/>
    </location>
</feature>
<comment type="similarity">
    <text evidence="10">In the C-terminal section; belongs to the SecD/SecF family. SecF subfamily.</text>
</comment>
<dbReference type="AlphaFoldDB" id="W6RWW3"/>
<feature type="transmembrane region" description="Helical" evidence="12">
    <location>
        <begin position="128"/>
        <end position="145"/>
    </location>
</feature>
<evidence type="ECO:0000256" key="11">
    <source>
        <dbReference type="ARBA" id="ARBA00061053"/>
    </source>
</evidence>
<gene>
    <name evidence="12" type="primary">secF</name>
    <name evidence="14" type="ORF">CM240_2008</name>
</gene>
<comment type="similarity">
    <text evidence="11">In the N-terminal section; belongs to the SecD/SecF family. SecD subfamily.</text>
</comment>
<dbReference type="Gene3D" id="1.20.1640.10">
    <property type="entry name" value="Multidrug efflux transporter AcrB transmembrane domain"/>
    <property type="match status" value="1"/>
</dbReference>
<evidence type="ECO:0000256" key="2">
    <source>
        <dbReference type="ARBA" id="ARBA00022448"/>
    </source>
</evidence>
<evidence type="ECO:0000256" key="12">
    <source>
        <dbReference type="HAMAP-Rule" id="MF_01464"/>
    </source>
</evidence>
<dbReference type="GO" id="GO:0005886">
    <property type="term" value="C:plasma membrane"/>
    <property type="evidence" value="ECO:0007669"/>
    <property type="project" value="UniProtKB-SubCell"/>
</dbReference>
<accession>W6RWW3</accession>
<feature type="transmembrane region" description="Helical" evidence="12">
    <location>
        <begin position="254"/>
        <end position="280"/>
    </location>
</feature>
<keyword evidence="7 12" id="KW-0811">Translocation</keyword>
<dbReference type="PANTHER" id="PTHR30081">
    <property type="entry name" value="PROTEIN-EXPORT MEMBRANE PROTEIN SEC"/>
    <property type="match status" value="1"/>
</dbReference>
<reference evidence="14 15" key="1">
    <citation type="submission" date="2013-11" db="EMBL/GenBank/DDBJ databases">
        <title>Complete genome sequence of Clostridum sp. M2/40.</title>
        <authorList>
            <person name="Wibberg D."/>
            <person name="Puehler A."/>
            <person name="Schlueter A."/>
        </authorList>
    </citation>
    <scope>NUCLEOTIDE SEQUENCE [LARGE SCALE GENOMIC DNA]</scope>
    <source>
        <strain evidence="15">M2/40</strain>
    </source>
</reference>
<organism evidence="14 15">
    <name type="scientific">Clostridium bornimense</name>
    <dbReference type="NCBI Taxonomy" id="1216932"/>
    <lineage>
        <taxon>Bacteria</taxon>
        <taxon>Bacillati</taxon>
        <taxon>Bacillota</taxon>
        <taxon>Clostridia</taxon>
        <taxon>Eubacteriales</taxon>
        <taxon>Clostridiaceae</taxon>
        <taxon>Clostridium</taxon>
    </lineage>
</organism>
<dbReference type="Proteomes" id="UP000019426">
    <property type="component" value="Chromosome M2/40_rep1"/>
</dbReference>
<dbReference type="InterPro" id="IPR022645">
    <property type="entry name" value="SecD/SecF_bac"/>
</dbReference>
<evidence type="ECO:0000256" key="9">
    <source>
        <dbReference type="ARBA" id="ARBA00059018"/>
    </source>
</evidence>
<dbReference type="GO" id="GO:0015450">
    <property type="term" value="F:protein-transporting ATPase activity"/>
    <property type="evidence" value="ECO:0007669"/>
    <property type="project" value="InterPro"/>
</dbReference>
<dbReference type="Pfam" id="PF02355">
    <property type="entry name" value="SecD_SecF_C"/>
    <property type="match status" value="1"/>
</dbReference>
<evidence type="ECO:0000259" key="13">
    <source>
        <dbReference type="Pfam" id="PF02355"/>
    </source>
</evidence>
<dbReference type="HOGENOM" id="CLU_050012_0_0_9"/>
<dbReference type="GO" id="GO:0006605">
    <property type="term" value="P:protein targeting"/>
    <property type="evidence" value="ECO:0007669"/>
    <property type="project" value="UniProtKB-UniRule"/>
</dbReference>
<keyword evidence="15" id="KW-1185">Reference proteome</keyword>
<sequence length="290" mass="32213">MKIIERTKIWFTISLVVILIGIGSMIFKGFNLGIDFKGGTLVEISIGKEFSSDEEKEITDIIKKQDSSAIVTTANNNTQIDIKAAEDVLTEDKVSIIVKEVQEKFKDATLKSHDRIGSSVGKELTNKALLSSLISIVLILVYVGFRFEFKFGAAAIIALVHDILITLTVYSLFSISVDSPFIAAMLTVLGYSINDTIVVFDRIRENLKRMRKKTIEEIADESINQTIRRSLYTSLTTLITITTITVMVPEIRNFGTPLIIGIASGAYSSIFIASPLWVIFKKHGKKKVKI</sequence>
<keyword evidence="2 12" id="KW-0813">Transport</keyword>
<keyword evidence="3 12" id="KW-1003">Cell membrane</keyword>
<dbReference type="SUPFAM" id="SSF82866">
    <property type="entry name" value="Multidrug efflux transporter AcrB transmembrane domain"/>
    <property type="match status" value="1"/>
</dbReference>
<dbReference type="InterPro" id="IPR048634">
    <property type="entry name" value="SecD_SecF_C"/>
</dbReference>
<feature type="transmembrane region" description="Helical" evidence="12">
    <location>
        <begin position="181"/>
        <end position="203"/>
    </location>
</feature>
<dbReference type="InterPro" id="IPR022813">
    <property type="entry name" value="SecD/SecF_arch_bac"/>
</dbReference>
<feature type="transmembrane region" description="Helical" evidence="12">
    <location>
        <begin position="231"/>
        <end position="248"/>
    </location>
</feature>
<dbReference type="PATRIC" id="fig|1216932.3.peg.2008"/>
<evidence type="ECO:0000256" key="5">
    <source>
        <dbReference type="ARBA" id="ARBA00022927"/>
    </source>
</evidence>
<feature type="domain" description="Protein export membrane protein SecD/SecF C-terminal" evidence="13">
    <location>
        <begin position="99"/>
        <end position="282"/>
    </location>
</feature>